<dbReference type="EMBL" id="BK032775">
    <property type="protein sequence ID" value="DAF59731.1"/>
    <property type="molecule type" value="Genomic_DNA"/>
</dbReference>
<accession>A0A8S5T9N1</accession>
<name>A0A8S5T9N1_9CAUD</name>
<reference evidence="1" key="1">
    <citation type="journal article" date="2021" name="Proc. Natl. Acad. Sci. U.S.A.">
        <title>A Catalog of Tens of Thousands of Viruses from Human Metagenomes Reveals Hidden Associations with Chronic Diseases.</title>
        <authorList>
            <person name="Tisza M.J."/>
            <person name="Buck C.B."/>
        </authorList>
    </citation>
    <scope>NUCLEOTIDE SEQUENCE</scope>
    <source>
        <strain evidence="1">Ct0Wl9</strain>
    </source>
</reference>
<organism evidence="1">
    <name type="scientific">Siphoviridae sp. ct0Wl9</name>
    <dbReference type="NCBI Taxonomy" id="2827763"/>
    <lineage>
        <taxon>Viruses</taxon>
        <taxon>Duplodnaviria</taxon>
        <taxon>Heunggongvirae</taxon>
        <taxon>Uroviricota</taxon>
        <taxon>Caudoviricetes</taxon>
    </lineage>
</organism>
<protein>
    <submittedName>
        <fullName evidence="1">Uncharacterized protein</fullName>
    </submittedName>
</protein>
<proteinExistence type="predicted"/>
<sequence>MLDSVYYHLLFIFFNNNNLGLDYTIFRGYSR</sequence>
<evidence type="ECO:0000313" key="1">
    <source>
        <dbReference type="EMBL" id="DAF59731.1"/>
    </source>
</evidence>